<dbReference type="AlphaFoldDB" id="A0A2T4ZCQ9"/>
<dbReference type="CDD" id="cd00773">
    <property type="entry name" value="HisRS-like_core"/>
    <property type="match status" value="1"/>
</dbReference>
<comment type="subunit">
    <text evidence="3 11">Homodimer.</text>
</comment>
<dbReference type="EMBL" id="PZZP01000001">
    <property type="protein sequence ID" value="PTM59674.1"/>
    <property type="molecule type" value="Genomic_DNA"/>
</dbReference>
<evidence type="ECO:0000256" key="9">
    <source>
        <dbReference type="ARBA" id="ARBA00023146"/>
    </source>
</evidence>
<organism evidence="14 15">
    <name type="scientific">Desmospora activa DSM 45169</name>
    <dbReference type="NCBI Taxonomy" id="1121389"/>
    <lineage>
        <taxon>Bacteria</taxon>
        <taxon>Bacillati</taxon>
        <taxon>Bacillota</taxon>
        <taxon>Bacilli</taxon>
        <taxon>Bacillales</taxon>
        <taxon>Thermoactinomycetaceae</taxon>
        <taxon>Desmospora</taxon>
    </lineage>
</organism>
<keyword evidence="4 11" id="KW-0963">Cytoplasm</keyword>
<dbReference type="NCBIfam" id="TIGR00442">
    <property type="entry name" value="hisS"/>
    <property type="match status" value="1"/>
</dbReference>
<feature type="binding site" evidence="12">
    <location>
        <begin position="261"/>
        <end position="262"/>
    </location>
    <ligand>
        <name>L-histidine</name>
        <dbReference type="ChEBI" id="CHEBI:57595"/>
    </ligand>
</feature>
<evidence type="ECO:0000256" key="12">
    <source>
        <dbReference type="PIRSR" id="PIRSR001549-1"/>
    </source>
</evidence>
<feature type="domain" description="Aminoacyl-transfer RNA synthetases class-II family profile" evidence="13">
    <location>
        <begin position="1"/>
        <end position="320"/>
    </location>
</feature>
<dbReference type="EC" id="6.1.1.21" evidence="11"/>
<keyword evidence="8 11" id="KW-0648">Protein biosynthesis</keyword>
<dbReference type="Proteomes" id="UP000241639">
    <property type="component" value="Unassembled WGS sequence"/>
</dbReference>
<feature type="binding site" evidence="12">
    <location>
        <begin position="81"/>
        <end position="83"/>
    </location>
    <ligand>
        <name>L-histidine</name>
        <dbReference type="ChEBI" id="CHEBI:57595"/>
    </ligand>
</feature>
<evidence type="ECO:0000256" key="7">
    <source>
        <dbReference type="ARBA" id="ARBA00022840"/>
    </source>
</evidence>
<feature type="binding site" evidence="12">
    <location>
        <position position="112"/>
    </location>
    <ligand>
        <name>L-histidine</name>
        <dbReference type="ChEBI" id="CHEBI:57595"/>
    </ligand>
</feature>
<evidence type="ECO:0000313" key="15">
    <source>
        <dbReference type="Proteomes" id="UP000241639"/>
    </source>
</evidence>
<evidence type="ECO:0000256" key="10">
    <source>
        <dbReference type="ARBA" id="ARBA00047639"/>
    </source>
</evidence>
<keyword evidence="7 11" id="KW-0067">ATP-binding</keyword>
<feature type="binding site" evidence="12">
    <location>
        <position position="130"/>
    </location>
    <ligand>
        <name>L-histidine</name>
        <dbReference type="ChEBI" id="CHEBI:57595"/>
    </ligand>
</feature>
<evidence type="ECO:0000256" key="11">
    <source>
        <dbReference type="HAMAP-Rule" id="MF_00127"/>
    </source>
</evidence>
<dbReference type="FunFam" id="3.30.930.10:FF:000005">
    <property type="entry name" value="Histidine--tRNA ligase"/>
    <property type="match status" value="1"/>
</dbReference>
<dbReference type="GO" id="GO:0005524">
    <property type="term" value="F:ATP binding"/>
    <property type="evidence" value="ECO:0007669"/>
    <property type="project" value="UniProtKB-UniRule"/>
</dbReference>
<comment type="catalytic activity">
    <reaction evidence="10 11">
        <text>tRNA(His) + L-histidine + ATP = L-histidyl-tRNA(His) + AMP + diphosphate + H(+)</text>
        <dbReference type="Rhea" id="RHEA:17313"/>
        <dbReference type="Rhea" id="RHEA-COMP:9665"/>
        <dbReference type="Rhea" id="RHEA-COMP:9689"/>
        <dbReference type="ChEBI" id="CHEBI:15378"/>
        <dbReference type="ChEBI" id="CHEBI:30616"/>
        <dbReference type="ChEBI" id="CHEBI:33019"/>
        <dbReference type="ChEBI" id="CHEBI:57595"/>
        <dbReference type="ChEBI" id="CHEBI:78442"/>
        <dbReference type="ChEBI" id="CHEBI:78527"/>
        <dbReference type="ChEBI" id="CHEBI:456215"/>
        <dbReference type="EC" id="6.1.1.21"/>
    </reaction>
</comment>
<gene>
    <name evidence="11" type="primary">hisS</name>
    <name evidence="14" type="ORF">C8J48_2304</name>
</gene>
<reference evidence="14 15" key="1">
    <citation type="submission" date="2018-04" db="EMBL/GenBank/DDBJ databases">
        <title>Genomic Encyclopedia of Archaeal and Bacterial Type Strains, Phase II (KMG-II): from individual species to whole genera.</title>
        <authorList>
            <person name="Goeker M."/>
        </authorList>
    </citation>
    <scope>NUCLEOTIDE SEQUENCE [LARGE SCALE GENOMIC DNA]</scope>
    <source>
        <strain evidence="14 15">DSM 45169</strain>
    </source>
</reference>
<dbReference type="InterPro" id="IPR033656">
    <property type="entry name" value="HisRS_anticodon"/>
</dbReference>
<keyword evidence="5 11" id="KW-0436">Ligase</keyword>
<accession>A0A2T4ZCQ9</accession>
<dbReference type="InterPro" id="IPR036621">
    <property type="entry name" value="Anticodon-bd_dom_sf"/>
</dbReference>
<evidence type="ECO:0000256" key="1">
    <source>
        <dbReference type="ARBA" id="ARBA00004496"/>
    </source>
</evidence>
<dbReference type="HAMAP" id="MF_00127">
    <property type="entry name" value="His_tRNA_synth"/>
    <property type="match status" value="1"/>
</dbReference>
<dbReference type="SUPFAM" id="SSF55681">
    <property type="entry name" value="Class II aaRS and biotin synthetases"/>
    <property type="match status" value="1"/>
</dbReference>
<keyword evidence="9 11" id="KW-0030">Aminoacyl-tRNA synthetase</keyword>
<dbReference type="InterPro" id="IPR041715">
    <property type="entry name" value="HisRS-like_core"/>
</dbReference>
<dbReference type="GO" id="GO:0006427">
    <property type="term" value="P:histidyl-tRNA aminoacylation"/>
    <property type="evidence" value="ECO:0007669"/>
    <property type="project" value="UniProtKB-UniRule"/>
</dbReference>
<dbReference type="InterPro" id="IPR004516">
    <property type="entry name" value="HisRS/HisZ"/>
</dbReference>
<comment type="caution">
    <text evidence="14">The sequence shown here is derived from an EMBL/GenBank/DDBJ whole genome shotgun (WGS) entry which is preliminary data.</text>
</comment>
<name>A0A2T4ZCQ9_9BACL</name>
<dbReference type="GO" id="GO:0005737">
    <property type="term" value="C:cytoplasm"/>
    <property type="evidence" value="ECO:0007669"/>
    <property type="project" value="UniProtKB-SubCell"/>
</dbReference>
<evidence type="ECO:0000259" key="13">
    <source>
        <dbReference type="PROSITE" id="PS50862"/>
    </source>
</evidence>
<keyword evidence="15" id="KW-1185">Reference proteome</keyword>
<dbReference type="Gene3D" id="3.40.50.800">
    <property type="entry name" value="Anticodon-binding domain"/>
    <property type="match status" value="1"/>
</dbReference>
<proteinExistence type="inferred from homology"/>
<comment type="subcellular location">
    <subcellularLocation>
        <location evidence="1 11">Cytoplasm</location>
    </subcellularLocation>
</comment>
<dbReference type="Pfam" id="PF03129">
    <property type="entry name" value="HGTP_anticodon"/>
    <property type="match status" value="1"/>
</dbReference>
<evidence type="ECO:0000256" key="8">
    <source>
        <dbReference type="ARBA" id="ARBA00022917"/>
    </source>
</evidence>
<dbReference type="Pfam" id="PF13393">
    <property type="entry name" value="tRNA-synt_His"/>
    <property type="match status" value="1"/>
</dbReference>
<dbReference type="InterPro" id="IPR015807">
    <property type="entry name" value="His-tRNA-ligase"/>
</dbReference>
<dbReference type="GO" id="GO:0016740">
    <property type="term" value="F:transferase activity"/>
    <property type="evidence" value="ECO:0007669"/>
    <property type="project" value="UniProtKB-ARBA"/>
</dbReference>
<dbReference type="OrthoDB" id="9800814at2"/>
<protein>
    <recommendedName>
        <fullName evidence="11">Histidine--tRNA ligase</fullName>
        <ecNumber evidence="11">6.1.1.21</ecNumber>
    </recommendedName>
    <alternativeName>
        <fullName evidence="11">Histidyl-tRNA synthetase</fullName>
        <shortName evidence="11">HisRS</shortName>
    </alternativeName>
</protein>
<evidence type="ECO:0000313" key="14">
    <source>
        <dbReference type="EMBL" id="PTM59674.1"/>
    </source>
</evidence>
<evidence type="ECO:0000256" key="4">
    <source>
        <dbReference type="ARBA" id="ARBA00022490"/>
    </source>
</evidence>
<dbReference type="InterPro" id="IPR045864">
    <property type="entry name" value="aa-tRNA-synth_II/BPL/LPL"/>
</dbReference>
<dbReference type="PROSITE" id="PS50862">
    <property type="entry name" value="AA_TRNA_LIGASE_II"/>
    <property type="match status" value="1"/>
</dbReference>
<sequence>MNFRVPRGTVDLMPGEVEKWQYIEEKAREWCRRYHFSEVRTPLFEQTELFRRGVGETTDIVEKEMYTFEDRGGRSLTLRPEGTAGVVRSFVEKKVYGDPQPTKWYYIGPMYRYERPQAGRQRQFHQFGVEVFGTEDPLTDAEVIDLGFQFYRSLGLDGVQVELNSVGCHRCRPLFREKLVAYLTPRREELCKDCQSRMERNPMRILDCKNETCQAITAEAPRMVDHLCDDCESHFAAVKKGLDELQVPFVLNTRLVRGLDYYTQTAFEYIVEGVSGSLGGGGRYNGLVQDVGGPDMPGIGFGIGLERVLLALELQEVELPLSIEVDCFLATIGEEAQQRSLSLLQALRQAGCSVERDALGRKMKGQLKAADRMNARLVAILGDEELQNNQVVVKELATGVQETIQLDKLVEYVRDKRMHG</sequence>
<dbReference type="RefSeq" id="WP_107726842.1">
    <property type="nucleotide sequence ID" value="NZ_PZZP01000001.1"/>
</dbReference>
<dbReference type="SUPFAM" id="SSF52954">
    <property type="entry name" value="Class II aaRS ABD-related"/>
    <property type="match status" value="1"/>
</dbReference>
<evidence type="ECO:0000256" key="2">
    <source>
        <dbReference type="ARBA" id="ARBA00008226"/>
    </source>
</evidence>
<feature type="binding site" evidence="12">
    <location>
        <position position="126"/>
    </location>
    <ligand>
        <name>L-histidine</name>
        <dbReference type="ChEBI" id="CHEBI:57595"/>
    </ligand>
</feature>
<dbReference type="InterPro" id="IPR006195">
    <property type="entry name" value="aa-tRNA-synth_II"/>
</dbReference>
<dbReference type="GO" id="GO:0140096">
    <property type="term" value="F:catalytic activity, acting on a protein"/>
    <property type="evidence" value="ECO:0007669"/>
    <property type="project" value="UniProtKB-ARBA"/>
</dbReference>
<dbReference type="PANTHER" id="PTHR43707:SF1">
    <property type="entry name" value="HISTIDINE--TRNA LIGASE, MITOCHONDRIAL-RELATED"/>
    <property type="match status" value="1"/>
</dbReference>
<feature type="binding site" evidence="12">
    <location>
        <position position="257"/>
    </location>
    <ligand>
        <name>L-histidine</name>
        <dbReference type="ChEBI" id="CHEBI:57595"/>
    </ligand>
</feature>
<keyword evidence="6 11" id="KW-0547">Nucleotide-binding</keyword>
<dbReference type="Gene3D" id="3.30.930.10">
    <property type="entry name" value="Bira Bifunctional Protein, Domain 2"/>
    <property type="match status" value="1"/>
</dbReference>
<comment type="similarity">
    <text evidence="2 11">Belongs to the class-II aminoacyl-tRNA synthetase family.</text>
</comment>
<evidence type="ECO:0000256" key="3">
    <source>
        <dbReference type="ARBA" id="ARBA00011738"/>
    </source>
</evidence>
<dbReference type="PANTHER" id="PTHR43707">
    <property type="entry name" value="HISTIDYL-TRNA SYNTHETASE"/>
    <property type="match status" value="1"/>
</dbReference>
<evidence type="ECO:0000256" key="5">
    <source>
        <dbReference type="ARBA" id="ARBA00022598"/>
    </source>
</evidence>
<dbReference type="InterPro" id="IPR004154">
    <property type="entry name" value="Anticodon-bd"/>
</dbReference>
<dbReference type="PIRSF" id="PIRSF001549">
    <property type="entry name" value="His-tRNA_synth"/>
    <property type="match status" value="1"/>
</dbReference>
<dbReference type="GO" id="GO:0004821">
    <property type="term" value="F:histidine-tRNA ligase activity"/>
    <property type="evidence" value="ECO:0007669"/>
    <property type="project" value="UniProtKB-UniRule"/>
</dbReference>
<dbReference type="CDD" id="cd00859">
    <property type="entry name" value="HisRS_anticodon"/>
    <property type="match status" value="1"/>
</dbReference>
<evidence type="ECO:0000256" key="6">
    <source>
        <dbReference type="ARBA" id="ARBA00022741"/>
    </source>
</evidence>